<reference evidence="1" key="1">
    <citation type="submission" date="2019-09" db="EMBL/GenBank/DDBJ databases">
        <title>Draft genome information of white flower Hibiscus syriacus.</title>
        <authorList>
            <person name="Kim Y.-M."/>
        </authorList>
    </citation>
    <scope>NUCLEOTIDE SEQUENCE [LARGE SCALE GENOMIC DNA]</scope>
    <source>
        <strain evidence="1">YM2019G1</strain>
    </source>
</reference>
<gene>
    <name evidence="1" type="ORF">F3Y22_tig00110387pilonHSYRG00581</name>
</gene>
<name>A0A6A3AV96_HIBSY</name>
<proteinExistence type="predicted"/>
<dbReference type="AlphaFoldDB" id="A0A6A3AV96"/>
<evidence type="ECO:0000313" key="2">
    <source>
        <dbReference type="Proteomes" id="UP000436088"/>
    </source>
</evidence>
<dbReference type="Proteomes" id="UP000436088">
    <property type="component" value="Unassembled WGS sequence"/>
</dbReference>
<comment type="caution">
    <text evidence="1">The sequence shown here is derived from an EMBL/GenBank/DDBJ whole genome shotgun (WGS) entry which is preliminary data.</text>
</comment>
<accession>A0A6A3AV96</accession>
<keyword evidence="2" id="KW-1185">Reference proteome</keyword>
<evidence type="ECO:0000313" key="1">
    <source>
        <dbReference type="EMBL" id="KAE8707005.1"/>
    </source>
</evidence>
<organism evidence="1 2">
    <name type="scientific">Hibiscus syriacus</name>
    <name type="common">Rose of Sharon</name>
    <dbReference type="NCBI Taxonomy" id="106335"/>
    <lineage>
        <taxon>Eukaryota</taxon>
        <taxon>Viridiplantae</taxon>
        <taxon>Streptophyta</taxon>
        <taxon>Embryophyta</taxon>
        <taxon>Tracheophyta</taxon>
        <taxon>Spermatophyta</taxon>
        <taxon>Magnoliopsida</taxon>
        <taxon>eudicotyledons</taxon>
        <taxon>Gunneridae</taxon>
        <taxon>Pentapetalae</taxon>
        <taxon>rosids</taxon>
        <taxon>malvids</taxon>
        <taxon>Malvales</taxon>
        <taxon>Malvaceae</taxon>
        <taxon>Malvoideae</taxon>
        <taxon>Hibiscus</taxon>
    </lineage>
</organism>
<protein>
    <submittedName>
        <fullName evidence="1">Uncharacterized protein</fullName>
    </submittedName>
</protein>
<dbReference type="EMBL" id="VEPZ02000966">
    <property type="protein sequence ID" value="KAE8707005.1"/>
    <property type="molecule type" value="Genomic_DNA"/>
</dbReference>
<sequence>MVRKDLERKDRQSAIKLCVRLVSYAYVSLKKNDVQELRSIWDNWQSDKKWRFNQLYGDIALLLHVKIDEPLIRALKDRVDKLEKEHKKICFELEDLRKGYQEQVQSNSNLKRSSEYWKKTFVRQPTSEQAFEDPETISELQIVLFDRGFQWRFCWEQTQQRVKARDAIIRDFLEQVQKIVANLSGLHQASVSGAGSSDGVAMSPTPHVVISLGIVPGLQGDSSAVKTKALSAVKMVKAVIIAPHLDTTKSRDGSNCCYHNEEGHEVQDCPEFKDLIQLMMDKKEQEFYEEV</sequence>